<dbReference type="GO" id="GO:0005737">
    <property type="term" value="C:cytoplasm"/>
    <property type="evidence" value="ECO:0007669"/>
    <property type="project" value="TreeGrafter"/>
</dbReference>
<dbReference type="CDD" id="cd16890">
    <property type="entry name" value="lyz_i"/>
    <property type="match status" value="1"/>
</dbReference>
<keyword evidence="10" id="KW-0326">Glycosidase</keyword>
<evidence type="ECO:0000259" key="16">
    <source>
        <dbReference type="PROSITE" id="PS50089"/>
    </source>
</evidence>
<evidence type="ECO:0000256" key="4">
    <source>
        <dbReference type="ARBA" id="ARBA00022529"/>
    </source>
</evidence>
<comment type="catalytic activity">
    <reaction evidence="1">
        <text>Hydrolysis of (1-&gt;4)-beta-linkages between N-acetylmuramic acid and N-acetyl-D-glucosamine residues in a peptidoglycan and between N-acetyl-D-glucosamine residues in chitodextrins.</text>
        <dbReference type="EC" id="3.2.1.17"/>
    </reaction>
</comment>
<protein>
    <recommendedName>
        <fullName evidence="3">lysozyme</fullName>
        <ecNumber evidence="3">3.2.1.17</ecNumber>
    </recommendedName>
</protein>
<dbReference type="PANTHER" id="PTHR10044">
    <property type="entry name" value="INHIBITOR OF APOPTOSIS"/>
    <property type="match status" value="1"/>
</dbReference>
<dbReference type="GO" id="GO:0008270">
    <property type="term" value="F:zinc ion binding"/>
    <property type="evidence" value="ECO:0007669"/>
    <property type="project" value="UniProtKB-KW"/>
</dbReference>
<proteinExistence type="inferred from homology"/>
<keyword evidence="4" id="KW-0929">Antimicrobial</keyword>
<evidence type="ECO:0000256" key="10">
    <source>
        <dbReference type="ARBA" id="ARBA00023295"/>
    </source>
</evidence>
<feature type="disulfide bond" evidence="12">
    <location>
        <begin position="558"/>
        <end position="567"/>
    </location>
</feature>
<dbReference type="GO" id="GO:0043027">
    <property type="term" value="F:cysteine-type endopeptidase inhibitor activity involved in apoptotic process"/>
    <property type="evidence" value="ECO:0007669"/>
    <property type="project" value="TreeGrafter"/>
</dbReference>
<evidence type="ECO:0000256" key="7">
    <source>
        <dbReference type="ARBA" id="ARBA00022771"/>
    </source>
</evidence>
<name>A0A8B6D5E9_MYTGA</name>
<dbReference type="InterPro" id="IPR013083">
    <property type="entry name" value="Znf_RING/FYVE/PHD"/>
</dbReference>
<feature type="region of interest" description="Disordered" evidence="15">
    <location>
        <begin position="1"/>
        <end position="33"/>
    </location>
</feature>
<dbReference type="GO" id="GO:0005634">
    <property type="term" value="C:nucleus"/>
    <property type="evidence" value="ECO:0007669"/>
    <property type="project" value="TreeGrafter"/>
</dbReference>
<dbReference type="InterPro" id="IPR001370">
    <property type="entry name" value="BIR_rpt"/>
</dbReference>
<dbReference type="CDD" id="cd00022">
    <property type="entry name" value="BIR"/>
    <property type="match status" value="1"/>
</dbReference>
<dbReference type="SMART" id="SM00238">
    <property type="entry name" value="BIR"/>
    <property type="match status" value="1"/>
</dbReference>
<feature type="compositionally biased region" description="Polar residues" evidence="15">
    <location>
        <begin position="11"/>
        <end position="31"/>
    </location>
</feature>
<feature type="disulfide bond" evidence="12">
    <location>
        <begin position="541"/>
        <end position="618"/>
    </location>
</feature>
<comment type="caution">
    <text evidence="17">The sequence shown here is derived from an EMBL/GenBank/DDBJ whole genome shotgun (WGS) entry which is preliminary data.</text>
</comment>
<dbReference type="EMBL" id="UYJE01002791">
    <property type="protein sequence ID" value="VDI13696.1"/>
    <property type="molecule type" value="Genomic_DNA"/>
</dbReference>
<keyword evidence="5" id="KW-0081">Bacteriolytic enzyme</keyword>
<dbReference type="GO" id="GO:0061630">
    <property type="term" value="F:ubiquitin protein ligase activity"/>
    <property type="evidence" value="ECO:0007669"/>
    <property type="project" value="TreeGrafter"/>
</dbReference>
<dbReference type="FunFam" id="1.10.1170.10:FF:000002">
    <property type="entry name" value="Baculoviral IAP repeat containing 7"/>
    <property type="match status" value="1"/>
</dbReference>
<dbReference type="Pfam" id="PF00653">
    <property type="entry name" value="BIR"/>
    <property type="match status" value="1"/>
</dbReference>
<feature type="disulfide bond" evidence="12">
    <location>
        <begin position="546"/>
        <end position="552"/>
    </location>
</feature>
<evidence type="ECO:0000256" key="2">
    <source>
        <dbReference type="ARBA" id="ARBA00006672"/>
    </source>
</evidence>
<dbReference type="GO" id="GO:0051726">
    <property type="term" value="P:regulation of cell cycle"/>
    <property type="evidence" value="ECO:0007669"/>
    <property type="project" value="TreeGrafter"/>
</dbReference>
<keyword evidence="12" id="KW-1015">Disulfide bond</keyword>
<evidence type="ECO:0000256" key="11">
    <source>
        <dbReference type="PIRSR" id="PIRSR608597-1"/>
    </source>
</evidence>
<dbReference type="Gene3D" id="1.10.1170.10">
    <property type="entry name" value="Inhibitor Of Apoptosis Protein (2mihbC-IAP-1), Chain A"/>
    <property type="match status" value="1"/>
</dbReference>
<feature type="region of interest" description="Disordered" evidence="15">
    <location>
        <begin position="132"/>
        <end position="192"/>
    </location>
</feature>
<keyword evidence="6" id="KW-0479">Metal-binding</keyword>
<dbReference type="InterPro" id="IPR023346">
    <property type="entry name" value="Lysozyme-like_dom_sf"/>
</dbReference>
<evidence type="ECO:0000256" key="5">
    <source>
        <dbReference type="ARBA" id="ARBA00022638"/>
    </source>
</evidence>
<feature type="domain" description="RING-type" evidence="16">
    <location>
        <begin position="467"/>
        <end position="502"/>
    </location>
</feature>
<keyword evidence="7 13" id="KW-0863">Zinc-finger</keyword>
<evidence type="ECO:0000313" key="17">
    <source>
        <dbReference type="EMBL" id="VDI13696.1"/>
    </source>
</evidence>
<feature type="disulfide bond" evidence="12">
    <location>
        <begin position="614"/>
        <end position="632"/>
    </location>
</feature>
<dbReference type="GO" id="GO:0003796">
    <property type="term" value="F:lysozyme activity"/>
    <property type="evidence" value="ECO:0007669"/>
    <property type="project" value="UniProtKB-EC"/>
</dbReference>
<evidence type="ECO:0000256" key="3">
    <source>
        <dbReference type="ARBA" id="ARBA00012732"/>
    </source>
</evidence>
<feature type="compositionally biased region" description="Polar residues" evidence="15">
    <location>
        <begin position="169"/>
        <end position="192"/>
    </location>
</feature>
<feature type="compositionally biased region" description="Polar residues" evidence="15">
    <location>
        <begin position="132"/>
        <end position="142"/>
    </location>
</feature>
<evidence type="ECO:0000256" key="15">
    <source>
        <dbReference type="SAM" id="MobiDB-lite"/>
    </source>
</evidence>
<evidence type="ECO:0000256" key="1">
    <source>
        <dbReference type="ARBA" id="ARBA00000632"/>
    </source>
</evidence>
<keyword evidence="9" id="KW-0862">Zinc</keyword>
<dbReference type="InterPro" id="IPR050784">
    <property type="entry name" value="IAP"/>
</dbReference>
<dbReference type="GO" id="GO:0043066">
    <property type="term" value="P:negative regulation of apoptotic process"/>
    <property type="evidence" value="ECO:0007669"/>
    <property type="project" value="TreeGrafter"/>
</dbReference>
<dbReference type="AlphaFoldDB" id="A0A8B6D5E9"/>
<dbReference type="Gene3D" id="1.10.530.10">
    <property type="match status" value="1"/>
</dbReference>
<dbReference type="Pfam" id="PF05497">
    <property type="entry name" value="Destabilase"/>
    <property type="match status" value="1"/>
</dbReference>
<dbReference type="SUPFAM" id="SSF57924">
    <property type="entry name" value="Inhibitor of apoptosis (IAP) repeat"/>
    <property type="match status" value="1"/>
</dbReference>
<dbReference type="EC" id="3.2.1.17" evidence="3"/>
<dbReference type="Proteomes" id="UP000596742">
    <property type="component" value="Unassembled WGS sequence"/>
</dbReference>
<organism evidence="17 18">
    <name type="scientific">Mytilus galloprovincialis</name>
    <name type="common">Mediterranean mussel</name>
    <dbReference type="NCBI Taxonomy" id="29158"/>
    <lineage>
        <taxon>Eukaryota</taxon>
        <taxon>Metazoa</taxon>
        <taxon>Spiralia</taxon>
        <taxon>Lophotrochozoa</taxon>
        <taxon>Mollusca</taxon>
        <taxon>Bivalvia</taxon>
        <taxon>Autobranchia</taxon>
        <taxon>Pteriomorphia</taxon>
        <taxon>Mytilida</taxon>
        <taxon>Mytiloidea</taxon>
        <taxon>Mytilidae</taxon>
        <taxon>Mytilinae</taxon>
        <taxon>Mytilus</taxon>
    </lineage>
</organism>
<dbReference type="PROSITE" id="PS51909">
    <property type="entry name" value="LYSOZYME_I"/>
    <property type="match status" value="1"/>
</dbReference>
<feature type="coiled-coil region" evidence="14">
    <location>
        <begin position="440"/>
        <end position="467"/>
    </location>
</feature>
<keyword evidence="8" id="KW-0378">Hydrolase</keyword>
<dbReference type="InterPro" id="IPR001841">
    <property type="entry name" value="Znf_RING"/>
</dbReference>
<dbReference type="GO" id="GO:0031640">
    <property type="term" value="P:killing of cells of another organism"/>
    <property type="evidence" value="ECO:0007669"/>
    <property type="project" value="UniProtKB-KW"/>
</dbReference>
<keyword evidence="18" id="KW-1185">Reference proteome</keyword>
<evidence type="ECO:0000313" key="18">
    <source>
        <dbReference type="Proteomes" id="UP000596742"/>
    </source>
</evidence>
<dbReference type="InterPro" id="IPR008597">
    <property type="entry name" value="Invert_lysozyme"/>
</dbReference>
<dbReference type="PROSITE" id="PS50089">
    <property type="entry name" value="ZF_RING_2"/>
    <property type="match status" value="1"/>
</dbReference>
<feature type="compositionally biased region" description="Polar residues" evidence="15">
    <location>
        <begin position="54"/>
        <end position="76"/>
    </location>
</feature>
<accession>A0A8B6D5E9</accession>
<feature type="disulfide bond" evidence="12">
    <location>
        <begin position="590"/>
        <end position="596"/>
    </location>
</feature>
<dbReference type="Gene3D" id="3.30.40.10">
    <property type="entry name" value="Zinc/RING finger domain, C3HC4 (zinc finger)"/>
    <property type="match status" value="1"/>
</dbReference>
<dbReference type="PROSITE" id="PS01282">
    <property type="entry name" value="BIR_REPEAT_1"/>
    <property type="match status" value="1"/>
</dbReference>
<dbReference type="GO" id="GO:0031398">
    <property type="term" value="P:positive regulation of protein ubiquitination"/>
    <property type="evidence" value="ECO:0007669"/>
    <property type="project" value="TreeGrafter"/>
</dbReference>
<sequence length="653" mass="72846">MSDIEIDSLPPGSQLNDFSGSYHSNQRSYPQRSIFPDGLSRDNFAFSGDESRQVSHPSDSSRLSERTTFTGTNGSAHDIYQNSINVTANSSPGYNLSFRQTSSNNDTNSGYNFSHRHNVGANDCGYNFSHRNNTSDNESDGYNFSYRPNARDTDNSGYNFSHRNENDRTNSQNNQSILHSNNSSNGHNIFQNSETSVPEISNLSMNESDSSFVFNRPQSHVNTRHNQQHAQIKLENSKYANYRNEAQRIQSYAYSTAPVRSPQTMSDAGFFAISNQDFVRCFHCGIGLRNWEDDDDPYVEHCRWSPNCQYMKLKKGQAFIDAVQEAVRKVQLEEALGQSDTRDGAQADGTVTYSDIAEDGENIESYPASVLQKNPLLSSAAQSVIEMGYLPRIVKRAVDNIIKEHGLSGLTGQRIANLVMDMEAKGEKVMIPTQQVSEPNMDKSKINEEAKRKLEEQNREYKEKISCVICCENERSITFLPCGHLVCCAQCAPACSSCAVCRKEIKGTVKTKQVTMLTRVESEGPVSGDLNESNGLVSDKCMRCICMVESHCNNNIGCRMDVGSLSCGPFQIKKAYWIDCGQPKGDYKACANDYACAYNCIETYMARYIGHSGCPKNCESYARIHNGGPRGCTNPNTIGYWNKIKQQGCTIYS</sequence>
<evidence type="ECO:0000256" key="12">
    <source>
        <dbReference type="PIRSR" id="PIRSR608597-3"/>
    </source>
</evidence>
<feature type="disulfide bond" evidence="12">
    <location>
        <begin position="580"/>
        <end position="600"/>
    </location>
</feature>
<evidence type="ECO:0000256" key="14">
    <source>
        <dbReference type="SAM" id="Coils"/>
    </source>
</evidence>
<dbReference type="Pfam" id="PF13920">
    <property type="entry name" value="zf-C3HC4_3"/>
    <property type="match status" value="1"/>
</dbReference>
<evidence type="ECO:0000256" key="8">
    <source>
        <dbReference type="ARBA" id="ARBA00022801"/>
    </source>
</evidence>
<evidence type="ECO:0000256" key="9">
    <source>
        <dbReference type="ARBA" id="ARBA00022833"/>
    </source>
</evidence>
<dbReference type="PROSITE" id="PS50143">
    <property type="entry name" value="BIR_REPEAT_2"/>
    <property type="match status" value="1"/>
</dbReference>
<dbReference type="SUPFAM" id="SSF53955">
    <property type="entry name" value="Lysozyme-like"/>
    <property type="match status" value="1"/>
</dbReference>
<feature type="disulfide bond" evidence="12">
    <location>
        <begin position="544"/>
        <end position="649"/>
    </location>
</feature>
<reference evidence="17" key="1">
    <citation type="submission" date="2018-11" db="EMBL/GenBank/DDBJ databases">
        <authorList>
            <person name="Alioto T."/>
            <person name="Alioto T."/>
        </authorList>
    </citation>
    <scope>NUCLEOTIDE SEQUENCE</scope>
</reference>
<comment type="similarity">
    <text evidence="2">Belongs to the IAP family.</text>
</comment>
<feature type="active site" description="Nucleophile" evidence="11">
    <location>
        <position position="561"/>
    </location>
</feature>
<evidence type="ECO:0000256" key="13">
    <source>
        <dbReference type="PROSITE-ProRule" id="PRU00175"/>
    </source>
</evidence>
<dbReference type="PANTHER" id="PTHR10044:SF139">
    <property type="entry name" value="DEATH-ASSOCIATED INHIBITOR OF APOPTOSIS 2"/>
    <property type="match status" value="1"/>
</dbReference>
<feature type="active site" description="Proton donor" evidence="11">
    <location>
        <position position="549"/>
    </location>
</feature>
<feature type="region of interest" description="Disordered" evidence="15">
    <location>
        <begin position="48"/>
        <end position="76"/>
    </location>
</feature>
<dbReference type="GO" id="GO:0042742">
    <property type="term" value="P:defense response to bacterium"/>
    <property type="evidence" value="ECO:0007669"/>
    <property type="project" value="UniProtKB-KW"/>
</dbReference>
<dbReference type="OrthoDB" id="6105358at2759"/>
<keyword evidence="14" id="KW-0175">Coiled coil</keyword>
<evidence type="ECO:0000256" key="6">
    <source>
        <dbReference type="ARBA" id="ARBA00022723"/>
    </source>
</evidence>
<gene>
    <name evidence="17" type="ORF">MGAL_10B079297</name>
</gene>